<keyword evidence="1" id="KW-0472">Membrane</keyword>
<gene>
    <name evidence="2" type="ORF">BDV28DRAFT_60514</name>
</gene>
<dbReference type="EMBL" id="ML739302">
    <property type="protein sequence ID" value="KAE8349474.1"/>
    <property type="molecule type" value="Genomic_DNA"/>
</dbReference>
<evidence type="ECO:0000313" key="2">
    <source>
        <dbReference type="EMBL" id="KAE8349474.1"/>
    </source>
</evidence>
<evidence type="ECO:0000256" key="1">
    <source>
        <dbReference type="SAM" id="Phobius"/>
    </source>
</evidence>
<accession>A0A5N6YVG6</accession>
<organism evidence="2 3">
    <name type="scientific">Aspergillus coremiiformis</name>
    <dbReference type="NCBI Taxonomy" id="138285"/>
    <lineage>
        <taxon>Eukaryota</taxon>
        <taxon>Fungi</taxon>
        <taxon>Dikarya</taxon>
        <taxon>Ascomycota</taxon>
        <taxon>Pezizomycotina</taxon>
        <taxon>Eurotiomycetes</taxon>
        <taxon>Eurotiomycetidae</taxon>
        <taxon>Eurotiales</taxon>
        <taxon>Aspergillaceae</taxon>
        <taxon>Aspergillus</taxon>
        <taxon>Aspergillus subgen. Circumdati</taxon>
    </lineage>
</organism>
<keyword evidence="1" id="KW-1133">Transmembrane helix</keyword>
<reference evidence="3" key="1">
    <citation type="submission" date="2019-04" db="EMBL/GenBank/DDBJ databases">
        <title>Friends and foes A comparative genomics studyof 23 Aspergillus species from section Flavi.</title>
        <authorList>
            <consortium name="DOE Joint Genome Institute"/>
            <person name="Kjaerbolling I."/>
            <person name="Vesth T."/>
            <person name="Frisvad J.C."/>
            <person name="Nybo J.L."/>
            <person name="Theobald S."/>
            <person name="Kildgaard S."/>
            <person name="Isbrandt T."/>
            <person name="Kuo A."/>
            <person name="Sato A."/>
            <person name="Lyhne E.K."/>
            <person name="Kogle M.E."/>
            <person name="Wiebenga A."/>
            <person name="Kun R.S."/>
            <person name="Lubbers R.J."/>
            <person name="Makela M.R."/>
            <person name="Barry K."/>
            <person name="Chovatia M."/>
            <person name="Clum A."/>
            <person name="Daum C."/>
            <person name="Haridas S."/>
            <person name="He G."/>
            <person name="LaButti K."/>
            <person name="Lipzen A."/>
            <person name="Mondo S."/>
            <person name="Riley R."/>
            <person name="Salamov A."/>
            <person name="Simmons B.A."/>
            <person name="Magnuson J.K."/>
            <person name="Henrissat B."/>
            <person name="Mortensen U.H."/>
            <person name="Larsen T.O."/>
            <person name="Devries R.P."/>
            <person name="Grigoriev I.V."/>
            <person name="Machida M."/>
            <person name="Baker S.E."/>
            <person name="Andersen M.R."/>
        </authorList>
    </citation>
    <scope>NUCLEOTIDE SEQUENCE [LARGE SCALE GENOMIC DNA]</scope>
    <source>
        <strain evidence="3">CBS 553.77</strain>
    </source>
</reference>
<feature type="transmembrane region" description="Helical" evidence="1">
    <location>
        <begin position="40"/>
        <end position="65"/>
    </location>
</feature>
<proteinExistence type="predicted"/>
<dbReference type="Proteomes" id="UP000327118">
    <property type="component" value="Unassembled WGS sequence"/>
</dbReference>
<dbReference type="AlphaFoldDB" id="A0A5N6YVG6"/>
<keyword evidence="1" id="KW-0812">Transmembrane</keyword>
<protein>
    <submittedName>
        <fullName evidence="2">Uncharacterized protein</fullName>
    </submittedName>
</protein>
<name>A0A5N6YVG6_9EURO</name>
<evidence type="ECO:0000313" key="3">
    <source>
        <dbReference type="Proteomes" id="UP000327118"/>
    </source>
</evidence>
<keyword evidence="3" id="KW-1185">Reference proteome</keyword>
<sequence>MSGQVRYTGRSCCSHRVLWATVLLSLDPGELEQALCTSKIGLGFASCMAFLSFLFLLLFLFVQLSNQIDNFPSFLCSYWEWLSFVLGVLW</sequence>